<comment type="caution">
    <text evidence="1">The sequence shown here is derived from an EMBL/GenBank/DDBJ whole genome shotgun (WGS) entry which is preliminary data.</text>
</comment>
<gene>
    <name evidence="1" type="ORF">O0931_11875</name>
</gene>
<evidence type="ECO:0000313" key="1">
    <source>
        <dbReference type="EMBL" id="MCZ4224002.1"/>
    </source>
</evidence>
<accession>A0ABT4KYJ4</accession>
<dbReference type="RefSeq" id="WP_269415797.1">
    <property type="nucleotide sequence ID" value="NZ_JAPWGL010000003.1"/>
</dbReference>
<dbReference type="Proteomes" id="UP001144341">
    <property type="component" value="Unassembled WGS sequence"/>
</dbReference>
<organism evidence="1 2">
    <name type="scientific">Pedobacter rhodius</name>
    <dbReference type="NCBI Taxonomy" id="3004098"/>
    <lineage>
        <taxon>Bacteria</taxon>
        <taxon>Pseudomonadati</taxon>
        <taxon>Bacteroidota</taxon>
        <taxon>Sphingobacteriia</taxon>
        <taxon>Sphingobacteriales</taxon>
        <taxon>Sphingobacteriaceae</taxon>
        <taxon>Pedobacter</taxon>
    </lineage>
</organism>
<evidence type="ECO:0000313" key="2">
    <source>
        <dbReference type="Proteomes" id="UP001144341"/>
    </source>
</evidence>
<protein>
    <submittedName>
        <fullName evidence="1">Uncharacterized protein</fullName>
    </submittedName>
</protein>
<proteinExistence type="predicted"/>
<keyword evidence="2" id="KW-1185">Reference proteome</keyword>
<dbReference type="EMBL" id="JAPWGL010000003">
    <property type="protein sequence ID" value="MCZ4224002.1"/>
    <property type="molecule type" value="Genomic_DNA"/>
</dbReference>
<reference evidence="1" key="1">
    <citation type="submission" date="2022-12" db="EMBL/GenBank/DDBJ databases">
        <title>Genome sequence of SJ11.</title>
        <authorList>
            <person name="Woo H."/>
        </authorList>
    </citation>
    <scope>NUCLEOTIDE SEQUENCE</scope>
    <source>
        <strain evidence="1">SJ11</strain>
    </source>
</reference>
<name>A0ABT4KYJ4_9SPHI</name>
<sequence length="46" mass="5415">MENKIFKLTVRKVFIFKRNFSKLPMKSTEPTTTMVTTTLTGYPPYQ</sequence>